<dbReference type="AlphaFoldDB" id="A0A9N8Z3T2"/>
<organism evidence="1 2">
    <name type="scientific">Funneliformis caledonium</name>
    <dbReference type="NCBI Taxonomy" id="1117310"/>
    <lineage>
        <taxon>Eukaryota</taxon>
        <taxon>Fungi</taxon>
        <taxon>Fungi incertae sedis</taxon>
        <taxon>Mucoromycota</taxon>
        <taxon>Glomeromycotina</taxon>
        <taxon>Glomeromycetes</taxon>
        <taxon>Glomerales</taxon>
        <taxon>Glomeraceae</taxon>
        <taxon>Funneliformis</taxon>
    </lineage>
</organism>
<sequence>MNKIGKFSIELEIESDTEENILEEQLETGLDDTFSENDWENDEVSDWESDTDLEAEQDMQDRLLKIKKSLLKNYPKVASTFFIPRDLWPALNYPDIMEIDSNMSWVLPNYLKDKVDSLFFISRWNDWRLIEFLEFKKSDILAGLSKKQLSPNMLESEDVKTFWKNMERLTILGASASFESNVLKVRMRRFCEEIDDMIEREAKINEMNECTSILKKKN</sequence>
<protein>
    <submittedName>
        <fullName evidence="1">17195_t:CDS:1</fullName>
    </submittedName>
</protein>
<accession>A0A9N8Z3T2</accession>
<name>A0A9N8Z3T2_9GLOM</name>
<proteinExistence type="predicted"/>
<dbReference type="EMBL" id="CAJVPQ010000358">
    <property type="protein sequence ID" value="CAG8474470.1"/>
    <property type="molecule type" value="Genomic_DNA"/>
</dbReference>
<evidence type="ECO:0000313" key="2">
    <source>
        <dbReference type="Proteomes" id="UP000789570"/>
    </source>
</evidence>
<keyword evidence="2" id="KW-1185">Reference proteome</keyword>
<comment type="caution">
    <text evidence="1">The sequence shown here is derived from an EMBL/GenBank/DDBJ whole genome shotgun (WGS) entry which is preliminary data.</text>
</comment>
<dbReference type="Proteomes" id="UP000789570">
    <property type="component" value="Unassembled WGS sequence"/>
</dbReference>
<evidence type="ECO:0000313" key="1">
    <source>
        <dbReference type="EMBL" id="CAG8474470.1"/>
    </source>
</evidence>
<reference evidence="1" key="1">
    <citation type="submission" date="2021-06" db="EMBL/GenBank/DDBJ databases">
        <authorList>
            <person name="Kallberg Y."/>
            <person name="Tangrot J."/>
            <person name="Rosling A."/>
        </authorList>
    </citation>
    <scope>NUCLEOTIDE SEQUENCE</scope>
    <source>
        <strain evidence="1">UK204</strain>
    </source>
</reference>
<gene>
    <name evidence="1" type="ORF">FCALED_LOCUS2392</name>
</gene>